<comment type="caution">
    <text evidence="1">The sequence shown here is derived from an EMBL/GenBank/DDBJ whole genome shotgun (WGS) entry which is preliminary data.</text>
</comment>
<protein>
    <submittedName>
        <fullName evidence="1">36090_t:CDS:1</fullName>
    </submittedName>
</protein>
<proteinExistence type="predicted"/>
<dbReference type="Proteomes" id="UP000789920">
    <property type="component" value="Unassembled WGS sequence"/>
</dbReference>
<dbReference type="EMBL" id="CAJVQC010028982">
    <property type="protein sequence ID" value="CAG8741308.1"/>
    <property type="molecule type" value="Genomic_DNA"/>
</dbReference>
<gene>
    <name evidence="1" type="ORF">RPERSI_LOCUS13185</name>
</gene>
<accession>A0ACA9QAG7</accession>
<evidence type="ECO:0000313" key="2">
    <source>
        <dbReference type="Proteomes" id="UP000789920"/>
    </source>
</evidence>
<keyword evidence="2" id="KW-1185">Reference proteome</keyword>
<evidence type="ECO:0000313" key="1">
    <source>
        <dbReference type="EMBL" id="CAG8741308.1"/>
    </source>
</evidence>
<sequence>GKIEVTVLPTTMNSNEEAQELDPNQEKELTLKSTVINACLDELVTMRMKKWRKDKKLLKSRSMMTHTVQEGKKKWSRSSP</sequence>
<organism evidence="1 2">
    <name type="scientific">Racocetra persica</name>
    <dbReference type="NCBI Taxonomy" id="160502"/>
    <lineage>
        <taxon>Eukaryota</taxon>
        <taxon>Fungi</taxon>
        <taxon>Fungi incertae sedis</taxon>
        <taxon>Mucoromycota</taxon>
        <taxon>Glomeromycotina</taxon>
        <taxon>Glomeromycetes</taxon>
        <taxon>Diversisporales</taxon>
        <taxon>Gigasporaceae</taxon>
        <taxon>Racocetra</taxon>
    </lineage>
</organism>
<feature type="non-terminal residue" evidence="1">
    <location>
        <position position="1"/>
    </location>
</feature>
<name>A0ACA9QAG7_9GLOM</name>
<reference evidence="1" key="1">
    <citation type="submission" date="2021-06" db="EMBL/GenBank/DDBJ databases">
        <authorList>
            <person name="Kallberg Y."/>
            <person name="Tangrot J."/>
            <person name="Rosling A."/>
        </authorList>
    </citation>
    <scope>NUCLEOTIDE SEQUENCE</scope>
    <source>
        <strain evidence="1">MA461A</strain>
    </source>
</reference>